<feature type="region of interest" description="Disordered" evidence="1">
    <location>
        <begin position="92"/>
        <end position="134"/>
    </location>
</feature>
<dbReference type="RefSeq" id="WP_003959191.1">
    <property type="nucleotide sequence ID" value="NZ_CM000913.1"/>
</dbReference>
<organism evidence="3 4">
    <name type="scientific">Streptomyces clavuligerus</name>
    <dbReference type="NCBI Taxonomy" id="1901"/>
    <lineage>
        <taxon>Bacteria</taxon>
        <taxon>Bacillati</taxon>
        <taxon>Actinomycetota</taxon>
        <taxon>Actinomycetes</taxon>
        <taxon>Kitasatosporales</taxon>
        <taxon>Streptomycetaceae</taxon>
        <taxon>Streptomyces</taxon>
    </lineage>
</organism>
<dbReference type="KEGG" id="sclf:BB341_27620"/>
<sequence length="358" mass="38584">MSDEEWERFLQESVDGTSGAPKEPSARARIVARRLRENPGEPEPWRTYSPAAPRRRRRTARYAAGLTVCAALLAVALFPDRVTGWFGGGATTAAGEPLPAETERPTQPPPTGPAQRPTPDEPFRGSPAERWASGADGIALPGARATGWMSTAQVGRALERTRDFLAASNLDPGVLRGERPARAIALINPRQRDTAEYLSAAFRAPDEKNDPLLLFTRFDSDRVRPVGDEVRTRGRVTYEEGDRGALRVTTDVTYVYPVTRVPDGGEVVRTIVRREVVLEWNDPAKVITKPGTFSLVSYSVDTTNGGCGAVVGLLTPEFGGRPAGVGEGPAVDPYDRGTSMAELARTTDGEECGAATRS</sequence>
<proteinExistence type="predicted"/>
<accession>E2Q5T5</accession>
<dbReference type="eggNOG" id="ENOG502ZSN2">
    <property type="taxonomic scope" value="Bacteria"/>
</dbReference>
<evidence type="ECO:0000313" key="4">
    <source>
        <dbReference type="Proteomes" id="UP000002357"/>
    </source>
</evidence>
<feature type="region of interest" description="Disordered" evidence="1">
    <location>
        <begin position="1"/>
        <end position="56"/>
    </location>
</feature>
<dbReference type="OrthoDB" id="3419910at2"/>
<keyword evidence="2" id="KW-0812">Transmembrane</keyword>
<feature type="transmembrane region" description="Helical" evidence="2">
    <location>
        <begin position="59"/>
        <end position="78"/>
    </location>
</feature>
<dbReference type="GeneID" id="93733254"/>
<keyword evidence="4" id="KW-1185">Reference proteome</keyword>
<dbReference type="STRING" id="1901.BB341_27620"/>
<evidence type="ECO:0000313" key="3">
    <source>
        <dbReference type="EMBL" id="EFG05095.1"/>
    </source>
</evidence>
<dbReference type="Proteomes" id="UP000002357">
    <property type="component" value="Chromosome"/>
</dbReference>
<evidence type="ECO:0000256" key="2">
    <source>
        <dbReference type="SAM" id="Phobius"/>
    </source>
</evidence>
<keyword evidence="2" id="KW-1133">Transmembrane helix</keyword>
<evidence type="ECO:0000256" key="1">
    <source>
        <dbReference type="SAM" id="MobiDB-lite"/>
    </source>
</evidence>
<keyword evidence="2" id="KW-0472">Membrane</keyword>
<dbReference type="EMBL" id="CM000913">
    <property type="protein sequence ID" value="EFG05095.1"/>
    <property type="molecule type" value="Genomic_DNA"/>
</dbReference>
<gene>
    <name evidence="3" type="ORF">SCLAV_0019</name>
</gene>
<reference evidence="3 4" key="1">
    <citation type="journal article" date="2010" name="Genome Biol. Evol.">
        <title>The sequence of a 1.8-mb bacterial linear plasmid reveals a rich evolutionary reservoir of secondary metabolic pathways.</title>
        <authorList>
            <person name="Medema M.H."/>
            <person name="Trefzer A."/>
            <person name="Kovalchuk A."/>
            <person name="van den Berg M."/>
            <person name="Mueller U."/>
            <person name="Heijne W."/>
            <person name="Wu L."/>
            <person name="Alam M.T."/>
            <person name="Ronning C.M."/>
            <person name="Nierman W.C."/>
            <person name="Bovenberg R.A.L."/>
            <person name="Breitling R."/>
            <person name="Takano E."/>
        </authorList>
    </citation>
    <scope>NUCLEOTIDE SEQUENCE [LARGE SCALE GENOMIC DNA]</scope>
    <source>
        <strain evidence="4">ATCC 27064 / DSM 738 / JCM 4710 / NBRC 13307 / NCIMB 12785 / NRRL 3585 / VKM Ac-602</strain>
    </source>
</reference>
<name>E2Q5T5_STRCL</name>
<dbReference type="AlphaFoldDB" id="E2Q5T5"/>
<protein>
    <submittedName>
        <fullName evidence="3">Putative membrane protein</fullName>
    </submittedName>
</protein>